<gene>
    <name evidence="2" type="ORF">TVY486_0100780</name>
</gene>
<feature type="region of interest" description="Disordered" evidence="1">
    <location>
        <begin position="1706"/>
        <end position="1822"/>
    </location>
</feature>
<proteinExistence type="predicted"/>
<feature type="compositionally biased region" description="Basic and acidic residues" evidence="1">
    <location>
        <begin position="1706"/>
        <end position="1721"/>
    </location>
</feature>
<organism evidence="2">
    <name type="scientific">Trypanosoma vivax (strain Y486)</name>
    <dbReference type="NCBI Taxonomy" id="1055687"/>
    <lineage>
        <taxon>Eukaryota</taxon>
        <taxon>Discoba</taxon>
        <taxon>Euglenozoa</taxon>
        <taxon>Kinetoplastea</taxon>
        <taxon>Metakinetoplastina</taxon>
        <taxon>Trypanosomatida</taxon>
        <taxon>Trypanosomatidae</taxon>
        <taxon>Trypanosoma</taxon>
        <taxon>Duttonella</taxon>
    </lineage>
</organism>
<dbReference type="EMBL" id="HE573017">
    <property type="protein sequence ID" value="CCC46430.1"/>
    <property type="molecule type" value="Genomic_DNA"/>
</dbReference>
<evidence type="ECO:0000313" key="2">
    <source>
        <dbReference type="EMBL" id="CCC46430.1"/>
    </source>
</evidence>
<name>G0TR66_TRYVY</name>
<evidence type="ECO:0000256" key="1">
    <source>
        <dbReference type="SAM" id="MobiDB-lite"/>
    </source>
</evidence>
<sequence>MEEALFALLNSNAVGEDVLNKRRTLARAFEESLFREVCRNGKTLIREVKDQEACLARAVDTFLLSNTPDSLETFFLHTVTMLHCQTVLSIASGEGDGKLPEAVKEAAIALASAFFSSRLRAAFMEPNEDKNEARDVARGQTLENPLWFCFLCIFLQQLSACGNHFAAWQQFFCDCAAFSREQVQLRHVREKGEVVGEADTVGKELDSESESERLGTRAWGMVTNTLFDATVGRTRFRRTAILCRSFCPHTVAQAPGTTYQLLHTLHKFMEVWRECQREKCDVGPLNGGRRGVETEWKGREEALVAKYSERLGQLLGEGQVHAMLLATVIGAVLTSTYILSKRAARSSEALRWHPPRNEEAAAVGEAEQGELQWRATQFPPIGRLLEHLYIRPFLDVHLFSFCSQLRIGLSPTHNIDGRQKLALCLYLTEVCPVRTALAIYHNAISAQFKATQNSPVLCGASQFCVPGEAIAAYTTAINSYVDDARNELNLTVLDLEGAKKRLRHCARANTNNRGNEEEEEEEPMLVNGELNGPRFVRMTFPTPYPVRSKYLVDSAPAGGAGPASASSGAGGINGSAGGASKQALSTQHITPYQFVLEFVDLGLPLLAAETIKTMREDMGVNVCLVPSSSIPTSSGGNKSNCCNSLAGSVMQHVLAILNVPKFDVSKVFGKVNDPQPQSCGGQNTLFRRGILHALEEYLPLLESVYAYVASQSLLCPLLERLADECRTLGLLQRQRKQKEPTMGSAADVEGCSEVRSALALAERYLVGVIMPCMRVISPSPILYDRVQLLLLVLNEMGPSVHFGTNSVEFLHTEVWLNCLLHHGQNPSKDMISSPYRAPHDRLRSKELEALFAHSLKRLTQGNVSRYRAILRPAIYANPLFIAEKMFQQAVGYSNNFLLIHTQLLHGAPPAVMTMIAHAGLLHMRQFAESERFGTTDSSRVGRVATFLAVLWRDNPYTFDGGLLLRAAELALRREARASTVFGLELLRAILHELLDMGLEHEEKYNTQQLRALLAPSRTQWFAKGSAESFRRGRWCTVFTPAVLAASTKMLQEALKERCVVPVETDDSCEDSFGKKMDGTTTNEGEACPTGEHQEKGTTPTVGLTLGQAILLHLCRLHSCIYDMQADLAAPMQLLLLTCARDFNVINDLLLCVESLVQQGPSSEEIFSLAPPHVALRLTARFAAKDALRAKQEQKSASGCNMDGVHHDGSNYGEGTSSASAQGKNVCAGNIDAVYTVAPTELTAYVSRVAILDGVGEAIPFSLQQKMSHYTAAHFFFDESVYTLANRELNQFFTRDAVLCRTKNSGSNSTQKGATFRWLQEQTRLLRLEREAHQKLYEESQCARNVLLNDLRTSGALCAPVEFAKTYLLPRALISFEDTLFVFHFMRWLLEVTQSDEHERVVDVLLSLVTVIMTFFVGFTDGECMRVGFLLSLLLAVVQDTAVETPPGAKTTDHCDVNIDESVGTGTDVPRAKSLALCELERQLRPHVRPLVDMLNPQKSKTEEQGDEEKDSSGAYSTYENALAFPLQLEAYICRALVQLLVHQWETDFLHRNAILVLERLVKNKPPFPSTLCATEWLITGVSPHAVRSSSCYASATAVLKLLRETRRRRQEVLQKQAYEKMSDKLLAWRKFLETRETFMQSLLAADMEAADKQLTLHVAKGDQTGGAEVAEDKDGSNSDSSAAHLAEVDEQEVEMETGALVAYCTNHDESGHGSYEVREESENVAEEEVNSCHSLGGESQGIKEGNNAEHADECADDDKEELAQGSEHEANPRPPPKVESEPIQRQQQRPSRAKKKRGRSAKSVEGEAPPEAVQRVETPSED</sequence>
<dbReference type="VEuPathDB" id="TriTrypDB:TvY486_0100780"/>
<reference evidence="2" key="1">
    <citation type="journal article" date="2012" name="Proc. Natl. Acad. Sci. U.S.A.">
        <title>Antigenic diversity is generated by distinct evolutionary mechanisms in African trypanosome species.</title>
        <authorList>
            <person name="Jackson A.P."/>
            <person name="Berry A."/>
            <person name="Aslett M."/>
            <person name="Allison H.C."/>
            <person name="Burton P."/>
            <person name="Vavrova-Anderson J."/>
            <person name="Brown R."/>
            <person name="Browne H."/>
            <person name="Corton N."/>
            <person name="Hauser H."/>
            <person name="Gamble J."/>
            <person name="Gilderthorp R."/>
            <person name="Marcello L."/>
            <person name="McQuillan J."/>
            <person name="Otto T.D."/>
            <person name="Quail M.A."/>
            <person name="Sanders M.J."/>
            <person name="van Tonder A."/>
            <person name="Ginger M.L."/>
            <person name="Field M.C."/>
            <person name="Barry J.D."/>
            <person name="Hertz-Fowler C."/>
            <person name="Berriman M."/>
        </authorList>
    </citation>
    <scope>NUCLEOTIDE SEQUENCE</scope>
    <source>
        <strain evidence="2">Y486</strain>
    </source>
</reference>
<feature type="compositionally biased region" description="Basic and acidic residues" evidence="1">
    <location>
        <begin position="1766"/>
        <end position="1782"/>
    </location>
</feature>
<feature type="region of interest" description="Disordered" evidence="1">
    <location>
        <begin position="1071"/>
        <end position="1098"/>
    </location>
</feature>
<evidence type="ECO:0008006" key="3">
    <source>
        <dbReference type="Google" id="ProtNLM"/>
    </source>
</evidence>
<protein>
    <recommendedName>
        <fullName evidence="3">Transmembrane protein, conserved</fullName>
    </recommendedName>
</protein>
<dbReference type="OMA" id="FTAAHFE"/>
<feature type="region of interest" description="Disordered" evidence="1">
    <location>
        <begin position="1662"/>
        <end position="1693"/>
    </location>
</feature>
<feature type="compositionally biased region" description="Basic residues" evidence="1">
    <location>
        <begin position="1791"/>
        <end position="1800"/>
    </location>
</feature>
<feature type="region of interest" description="Disordered" evidence="1">
    <location>
        <begin position="1492"/>
        <end position="1512"/>
    </location>
</feature>
<accession>G0TR66</accession>